<accession>A0ABN2S2B8</accession>
<dbReference type="PROSITE" id="PS51257">
    <property type="entry name" value="PROKAR_LIPOPROTEIN"/>
    <property type="match status" value="1"/>
</dbReference>
<reference evidence="2 3" key="1">
    <citation type="journal article" date="2019" name="Int. J. Syst. Evol. Microbiol.">
        <title>The Global Catalogue of Microorganisms (GCM) 10K type strain sequencing project: providing services to taxonomists for standard genome sequencing and annotation.</title>
        <authorList>
            <consortium name="The Broad Institute Genomics Platform"/>
            <consortium name="The Broad Institute Genome Sequencing Center for Infectious Disease"/>
            <person name="Wu L."/>
            <person name="Ma J."/>
        </authorList>
    </citation>
    <scope>NUCLEOTIDE SEQUENCE [LARGE SCALE GENOMIC DNA]</scope>
    <source>
        <strain evidence="2 3">JCM 16013</strain>
    </source>
</reference>
<gene>
    <name evidence="2" type="ORF">GCM10009838_44950</name>
</gene>
<evidence type="ECO:0000313" key="2">
    <source>
        <dbReference type="EMBL" id="GAA1979005.1"/>
    </source>
</evidence>
<keyword evidence="3" id="KW-1185">Reference proteome</keyword>
<dbReference type="Proteomes" id="UP001499854">
    <property type="component" value="Unassembled WGS sequence"/>
</dbReference>
<proteinExistence type="predicted"/>
<protein>
    <recommendedName>
        <fullName evidence="4">DUF3558 domain-containing protein</fullName>
    </recommendedName>
</protein>
<evidence type="ECO:0000313" key="3">
    <source>
        <dbReference type="Proteomes" id="UP001499854"/>
    </source>
</evidence>
<name>A0ABN2S2B8_9ACTN</name>
<dbReference type="EMBL" id="BAAAQM010000025">
    <property type="protein sequence ID" value="GAA1979005.1"/>
    <property type="molecule type" value="Genomic_DNA"/>
</dbReference>
<dbReference type="RefSeq" id="WP_344659054.1">
    <property type="nucleotide sequence ID" value="NZ_BAAAQM010000025.1"/>
</dbReference>
<evidence type="ECO:0000256" key="1">
    <source>
        <dbReference type="SAM" id="SignalP"/>
    </source>
</evidence>
<comment type="caution">
    <text evidence="2">The sequence shown here is derived from an EMBL/GenBank/DDBJ whole genome shotgun (WGS) entry which is preliminary data.</text>
</comment>
<feature type="signal peptide" evidence="1">
    <location>
        <begin position="1"/>
        <end position="25"/>
    </location>
</feature>
<keyword evidence="1" id="KW-0732">Signal</keyword>
<sequence>MSGTRRRPGRTVMAAVGVACVSAVAGCGGDRSGSNGSDNAGGSGTSAAPVAGGIAATGATATAGSAGSTPKTSSASPCDLLPQSLAGQILGKPVPAADVEGPTTCGYSLHGDDYGDGVTLAIDKWVGADVTVQTEVSEITRHPNAVQPVAGLSPDAVVILDTSNTPDATIAVVWKAGEVQKLVVFASGDLDGVRARAVTAAQQIYQAERH</sequence>
<organism evidence="2 3">
    <name type="scientific">Catenulispora subtropica</name>
    <dbReference type="NCBI Taxonomy" id="450798"/>
    <lineage>
        <taxon>Bacteria</taxon>
        <taxon>Bacillati</taxon>
        <taxon>Actinomycetota</taxon>
        <taxon>Actinomycetes</taxon>
        <taxon>Catenulisporales</taxon>
        <taxon>Catenulisporaceae</taxon>
        <taxon>Catenulispora</taxon>
    </lineage>
</organism>
<feature type="chain" id="PRO_5045627617" description="DUF3558 domain-containing protein" evidence="1">
    <location>
        <begin position="26"/>
        <end position="210"/>
    </location>
</feature>
<evidence type="ECO:0008006" key="4">
    <source>
        <dbReference type="Google" id="ProtNLM"/>
    </source>
</evidence>